<name>A0A0X8X5H4_9SPHI</name>
<dbReference type="GO" id="GO:0004803">
    <property type="term" value="F:transposase activity"/>
    <property type="evidence" value="ECO:0007669"/>
    <property type="project" value="InterPro"/>
</dbReference>
<dbReference type="EMBL" id="AP017313">
    <property type="protein sequence ID" value="BAU55443.1"/>
    <property type="molecule type" value="Genomic_DNA"/>
</dbReference>
<dbReference type="PANTHER" id="PTHR36966:SF1">
    <property type="entry name" value="REP-ASSOCIATED TYROSINE TRANSPOSASE"/>
    <property type="match status" value="1"/>
</dbReference>
<dbReference type="Proteomes" id="UP000218263">
    <property type="component" value="Chromosome"/>
</dbReference>
<protein>
    <submittedName>
        <fullName evidence="1">Uncharacterized protein</fullName>
    </submittedName>
</protein>
<accession>A0A0X8X5H4</accession>
<dbReference type="Gene3D" id="3.30.70.1290">
    <property type="entry name" value="Transposase IS200-like"/>
    <property type="match status" value="1"/>
</dbReference>
<organism evidence="1 2">
    <name type="scientific">Mucilaginibacter gotjawali</name>
    <dbReference type="NCBI Taxonomy" id="1550579"/>
    <lineage>
        <taxon>Bacteria</taxon>
        <taxon>Pseudomonadati</taxon>
        <taxon>Bacteroidota</taxon>
        <taxon>Sphingobacteriia</taxon>
        <taxon>Sphingobacteriales</taxon>
        <taxon>Sphingobacteriaceae</taxon>
        <taxon>Mucilaginibacter</taxon>
    </lineage>
</organism>
<dbReference type="GO" id="GO:0006313">
    <property type="term" value="P:DNA transposition"/>
    <property type="evidence" value="ECO:0007669"/>
    <property type="project" value="InterPro"/>
</dbReference>
<dbReference type="AlphaFoldDB" id="A0A0X8X5H4"/>
<dbReference type="RefSeq" id="WP_096353776.1">
    <property type="nucleotide sequence ID" value="NZ_AP017313.1"/>
</dbReference>
<reference evidence="1 2" key="1">
    <citation type="submission" date="2015-12" db="EMBL/GenBank/DDBJ databases">
        <title>Genome sequence of Mucilaginibacter gotjawali.</title>
        <authorList>
            <person name="Lee J.S."/>
            <person name="Lee K.C."/>
            <person name="Kim K.K."/>
            <person name="Lee B.W."/>
        </authorList>
    </citation>
    <scope>NUCLEOTIDE SEQUENCE [LARGE SCALE GENOMIC DNA]</scope>
    <source>
        <strain evidence="1 2">SA3-7</strain>
    </source>
</reference>
<dbReference type="GO" id="GO:0043565">
    <property type="term" value="F:sequence-specific DNA binding"/>
    <property type="evidence" value="ECO:0007669"/>
    <property type="project" value="TreeGrafter"/>
</dbReference>
<dbReference type="InterPro" id="IPR052715">
    <property type="entry name" value="RAYT_transposase"/>
</dbReference>
<evidence type="ECO:0000313" key="2">
    <source>
        <dbReference type="Proteomes" id="UP000218263"/>
    </source>
</evidence>
<dbReference type="KEGG" id="mgot:MgSA37_03632"/>
<dbReference type="SMART" id="SM01321">
    <property type="entry name" value="Y1_Tnp"/>
    <property type="match status" value="1"/>
</dbReference>
<gene>
    <name evidence="1" type="ORF">MgSA37_03632</name>
</gene>
<proteinExistence type="predicted"/>
<dbReference type="OrthoDB" id="9794403at2"/>
<sequence>MSDLFKNKYRISSARLQTWNYADNSLYFITICTKDRECFFGDIVETRCSASLADMPENKMQLNDLGKKVESEWLKTIELRPDMNLELAEYVVMPNHFHGIIFIGENKYNNDYPKYMAGDVMHHVSTNGIVDDSPKNKFGNQSKNLASIIGGFKAAVTTYARKNNIPFAWQARFYDHIITSNEEYLKIADYILYNPNNWQKDKFYK</sequence>
<dbReference type="SUPFAM" id="SSF143422">
    <property type="entry name" value="Transposase IS200-like"/>
    <property type="match status" value="1"/>
</dbReference>
<dbReference type="PANTHER" id="PTHR36966">
    <property type="entry name" value="REP-ASSOCIATED TYROSINE TRANSPOSASE"/>
    <property type="match status" value="1"/>
</dbReference>
<dbReference type="InterPro" id="IPR002686">
    <property type="entry name" value="Transposase_17"/>
</dbReference>
<evidence type="ECO:0000313" key="1">
    <source>
        <dbReference type="EMBL" id="BAU55443.1"/>
    </source>
</evidence>
<keyword evidence="2" id="KW-1185">Reference proteome</keyword>
<dbReference type="InterPro" id="IPR036515">
    <property type="entry name" value="Transposase_17_sf"/>
</dbReference>